<reference evidence="2 3" key="1">
    <citation type="submission" date="2018-04" db="EMBL/GenBank/DDBJ databases">
        <title>The genome of golden apple snail Pomacea canaliculata provides insight into stress tolerance and invasive adaptation.</title>
        <authorList>
            <person name="Liu C."/>
            <person name="Liu B."/>
            <person name="Ren Y."/>
            <person name="Zhang Y."/>
            <person name="Wang H."/>
            <person name="Li S."/>
            <person name="Jiang F."/>
            <person name="Yin L."/>
            <person name="Zhang G."/>
            <person name="Qian W."/>
            <person name="Fan W."/>
        </authorList>
    </citation>
    <scope>NUCLEOTIDE SEQUENCE [LARGE SCALE GENOMIC DNA]</scope>
    <source>
        <strain evidence="2">SZHN2017</strain>
        <tissue evidence="2">Muscle</tissue>
    </source>
</reference>
<keyword evidence="3" id="KW-1185">Reference proteome</keyword>
<feature type="region of interest" description="Disordered" evidence="1">
    <location>
        <begin position="160"/>
        <end position="184"/>
    </location>
</feature>
<sequence>MPRSLLVRRNSQKRKLKQDGDKNNPVSSKTFRRDDNNCQIPIFDEVDDDGWEQRSYEKHHHLSVCFAGDETAAHCSPRTSEKNYQHKKEITDNEMRPGSGMCKVLLTRKYNDVEVPNDVVSASGSHGSCGEDSGHKRCGHHNEDNSATVCFSHSMRKVSGPLVKGKPDDERHGTTSSPREATNGPTARCILDAAAAVCCQSDVTAPLIPACGAGSPSLRWDNYPNTCVRPGISRAGEFLRLRFYSIACRNVRRRCTKRLS</sequence>
<dbReference type="AlphaFoldDB" id="A0A2T7PMH9"/>
<evidence type="ECO:0000256" key="1">
    <source>
        <dbReference type="SAM" id="MobiDB-lite"/>
    </source>
</evidence>
<gene>
    <name evidence="2" type="ORF">C0Q70_05906</name>
</gene>
<comment type="caution">
    <text evidence="2">The sequence shown here is derived from an EMBL/GenBank/DDBJ whole genome shotgun (WGS) entry which is preliminary data.</text>
</comment>
<accession>A0A2T7PMH9</accession>
<organism evidence="2 3">
    <name type="scientific">Pomacea canaliculata</name>
    <name type="common">Golden apple snail</name>
    <dbReference type="NCBI Taxonomy" id="400727"/>
    <lineage>
        <taxon>Eukaryota</taxon>
        <taxon>Metazoa</taxon>
        <taxon>Spiralia</taxon>
        <taxon>Lophotrochozoa</taxon>
        <taxon>Mollusca</taxon>
        <taxon>Gastropoda</taxon>
        <taxon>Caenogastropoda</taxon>
        <taxon>Architaenioglossa</taxon>
        <taxon>Ampullarioidea</taxon>
        <taxon>Ampullariidae</taxon>
        <taxon>Pomacea</taxon>
    </lineage>
</organism>
<evidence type="ECO:0000313" key="3">
    <source>
        <dbReference type="Proteomes" id="UP000245119"/>
    </source>
</evidence>
<protein>
    <submittedName>
        <fullName evidence="2">Uncharacterized protein</fullName>
    </submittedName>
</protein>
<name>A0A2T7PMH9_POMCA</name>
<feature type="region of interest" description="Disordered" evidence="1">
    <location>
        <begin position="1"/>
        <end position="34"/>
    </location>
</feature>
<dbReference type="OrthoDB" id="6508643at2759"/>
<dbReference type="Proteomes" id="UP000245119">
    <property type="component" value="Linkage Group LG3"/>
</dbReference>
<dbReference type="EMBL" id="PZQS01000003">
    <property type="protein sequence ID" value="PVD34630.1"/>
    <property type="molecule type" value="Genomic_DNA"/>
</dbReference>
<feature type="compositionally biased region" description="Polar residues" evidence="1">
    <location>
        <begin position="174"/>
        <end position="184"/>
    </location>
</feature>
<proteinExistence type="predicted"/>
<evidence type="ECO:0000313" key="2">
    <source>
        <dbReference type="EMBL" id="PVD34630.1"/>
    </source>
</evidence>